<comment type="caution">
    <text evidence="3">The sequence shown here is derived from an EMBL/GenBank/DDBJ whole genome shotgun (WGS) entry which is preliminary data.</text>
</comment>
<reference evidence="3 4" key="1">
    <citation type="submission" date="2024-04" db="EMBL/GenBank/DDBJ databases">
        <title>Tritrichomonas musculus Genome.</title>
        <authorList>
            <person name="Alves-Ferreira E."/>
            <person name="Grigg M."/>
            <person name="Lorenzi H."/>
            <person name="Galac M."/>
        </authorList>
    </citation>
    <scope>NUCLEOTIDE SEQUENCE [LARGE SCALE GENOMIC DNA]</scope>
    <source>
        <strain evidence="3 4">EAF2021</strain>
    </source>
</reference>
<accession>A0ABR2HVJ4</accession>
<feature type="region of interest" description="Disordered" evidence="2">
    <location>
        <begin position="1"/>
        <end position="51"/>
    </location>
</feature>
<evidence type="ECO:0000313" key="4">
    <source>
        <dbReference type="Proteomes" id="UP001470230"/>
    </source>
</evidence>
<dbReference type="EMBL" id="JAPFFF010000023">
    <property type="protein sequence ID" value="KAK8852567.1"/>
    <property type="molecule type" value="Genomic_DNA"/>
</dbReference>
<evidence type="ECO:0000313" key="3">
    <source>
        <dbReference type="EMBL" id="KAK8852567.1"/>
    </source>
</evidence>
<evidence type="ECO:0000256" key="1">
    <source>
        <dbReference type="SAM" id="Coils"/>
    </source>
</evidence>
<feature type="region of interest" description="Disordered" evidence="2">
    <location>
        <begin position="387"/>
        <end position="409"/>
    </location>
</feature>
<organism evidence="3 4">
    <name type="scientific">Tritrichomonas musculus</name>
    <dbReference type="NCBI Taxonomy" id="1915356"/>
    <lineage>
        <taxon>Eukaryota</taxon>
        <taxon>Metamonada</taxon>
        <taxon>Parabasalia</taxon>
        <taxon>Tritrichomonadida</taxon>
        <taxon>Tritrichomonadidae</taxon>
        <taxon>Tritrichomonas</taxon>
    </lineage>
</organism>
<evidence type="ECO:0000256" key="2">
    <source>
        <dbReference type="SAM" id="MobiDB-lite"/>
    </source>
</evidence>
<evidence type="ECO:0008006" key="5">
    <source>
        <dbReference type="Google" id="ProtNLM"/>
    </source>
</evidence>
<dbReference type="PANTHER" id="PTHR47026">
    <property type="entry name" value="PIGMENTOSA GTPASE REGULATOR-LIKE PROTEIN, PUTATIVE-RELATED"/>
    <property type="match status" value="1"/>
</dbReference>
<name>A0ABR2HVJ4_9EUKA</name>
<dbReference type="Proteomes" id="UP001470230">
    <property type="component" value="Unassembled WGS sequence"/>
</dbReference>
<feature type="coiled-coil region" evidence="1">
    <location>
        <begin position="163"/>
        <end position="215"/>
    </location>
</feature>
<dbReference type="PANTHER" id="PTHR47026:SF2">
    <property type="entry name" value="FLAGELLAR ASSOCIATED PROTEIN"/>
    <property type="match status" value="1"/>
</dbReference>
<keyword evidence="1" id="KW-0175">Coiled coil</keyword>
<proteinExistence type="predicted"/>
<protein>
    <recommendedName>
        <fullName evidence="5">DUF4201 domain-containing protein</fullName>
    </recommendedName>
</protein>
<sequence>MSENESIQPSNIDQENAMMDTVDNNKCEEEEKLEKEEKLEEEELKEEGKLEIEEKLGVEEKTIDQKEEKNESQVFEKTQPGCPIYQTYQSSEKTEKDTPESLAKRLLKGEDISILKPSDTIPVVNYLSAYRDEHLRNHDVKEGEHAENIICKIQDGRKNSIKGSIAEERAKELQQRIDEANQQLIELEQRVKNTMASLKNENQNNLDKLRQKHDQEIDVFISKWQSKKYTKQFSRASTALRSLRAQSILLMNQKRFDELRKTDQIASNLEKEETEAMARAMNQEYDKQFKLLTEKHQNEINVLKSTQQRRVASVKSAGGEAIDTLKKRIDQLQYNLSIAKDPIKYWNVYHRNESAVLSRAIKSTNQQEKKRDSKTLNMKMINTLKLPPLFDSRMRKTNKSKSQSSSPSK</sequence>
<feature type="compositionally biased region" description="Basic and acidic residues" evidence="2">
    <location>
        <begin position="23"/>
        <end position="38"/>
    </location>
</feature>
<feature type="compositionally biased region" description="Low complexity" evidence="2">
    <location>
        <begin position="400"/>
        <end position="409"/>
    </location>
</feature>
<keyword evidence="4" id="KW-1185">Reference proteome</keyword>
<feature type="compositionally biased region" description="Polar residues" evidence="2">
    <location>
        <begin position="1"/>
        <end position="14"/>
    </location>
</feature>
<gene>
    <name evidence="3" type="ORF">M9Y10_017555</name>
</gene>